<reference evidence="3" key="1">
    <citation type="journal article" date="2018" name="Front. Microbiol.">
        <title>Genome-Based Analysis Reveals the Taxonomy and Diversity of the Family Idiomarinaceae.</title>
        <authorList>
            <person name="Liu Y."/>
            <person name="Lai Q."/>
            <person name="Shao Z."/>
        </authorList>
    </citation>
    <scope>NUCLEOTIDE SEQUENCE [LARGE SCALE GENOMIC DNA]</scope>
    <source>
        <strain evidence="3">PIM1</strain>
    </source>
</reference>
<keyword evidence="3" id="KW-1185">Reference proteome</keyword>
<dbReference type="SUPFAM" id="SSF52091">
    <property type="entry name" value="SpoIIaa-like"/>
    <property type="match status" value="1"/>
</dbReference>
<sequence length="104" mass="11863">MKSCEWQRNEQNEIVLVGELDRMTVPALWKQRKSWLSGERVLTLNLRDVTKVDSAGVAMLLEAKRALLAEQRELVITHASKQLHAMVQMSGVQALLQLDEHTNK</sequence>
<organism evidence="2 3">
    <name type="scientific">Pseudidiomarina marina</name>
    <dbReference type="NCBI Taxonomy" id="502366"/>
    <lineage>
        <taxon>Bacteria</taxon>
        <taxon>Pseudomonadati</taxon>
        <taxon>Pseudomonadota</taxon>
        <taxon>Gammaproteobacteria</taxon>
        <taxon>Alteromonadales</taxon>
        <taxon>Idiomarinaceae</taxon>
        <taxon>Pseudidiomarina</taxon>
    </lineage>
</organism>
<dbReference type="Pfam" id="PF13466">
    <property type="entry name" value="STAS_2"/>
    <property type="match status" value="1"/>
</dbReference>
<dbReference type="PROSITE" id="PS50801">
    <property type="entry name" value="STAS"/>
    <property type="match status" value="1"/>
</dbReference>
<dbReference type="PANTHER" id="PTHR35849">
    <property type="entry name" value="BLR2341 PROTEIN"/>
    <property type="match status" value="1"/>
</dbReference>
<dbReference type="InterPro" id="IPR058548">
    <property type="entry name" value="MlaB-like_STAS"/>
</dbReference>
<dbReference type="OrthoDB" id="5900662at2"/>
<protein>
    <submittedName>
        <fullName evidence="2">Anti-sigma B factor antagonist</fullName>
    </submittedName>
</protein>
<proteinExistence type="predicted"/>
<comment type="caution">
    <text evidence="2">The sequence shown here is derived from an EMBL/GenBank/DDBJ whole genome shotgun (WGS) entry which is preliminary data.</text>
</comment>
<gene>
    <name evidence="2" type="ORF">CWI76_06585</name>
</gene>
<evidence type="ECO:0000313" key="2">
    <source>
        <dbReference type="EMBL" id="RUO59792.1"/>
    </source>
</evidence>
<evidence type="ECO:0000259" key="1">
    <source>
        <dbReference type="PROSITE" id="PS50801"/>
    </source>
</evidence>
<dbReference type="CDD" id="cd07043">
    <property type="entry name" value="STAS_anti-anti-sigma_factors"/>
    <property type="match status" value="1"/>
</dbReference>
<dbReference type="Gene3D" id="3.30.750.24">
    <property type="entry name" value="STAS domain"/>
    <property type="match status" value="1"/>
</dbReference>
<dbReference type="Proteomes" id="UP000288127">
    <property type="component" value="Unassembled WGS sequence"/>
</dbReference>
<dbReference type="AlphaFoldDB" id="A0A432YFR5"/>
<dbReference type="InterPro" id="IPR002645">
    <property type="entry name" value="STAS_dom"/>
</dbReference>
<dbReference type="InterPro" id="IPR036513">
    <property type="entry name" value="STAS_dom_sf"/>
</dbReference>
<evidence type="ECO:0000313" key="3">
    <source>
        <dbReference type="Proteomes" id="UP000288127"/>
    </source>
</evidence>
<accession>A0A432YFR5</accession>
<name>A0A432YFR5_9GAMM</name>
<feature type="domain" description="STAS" evidence="1">
    <location>
        <begin position="14"/>
        <end position="104"/>
    </location>
</feature>
<dbReference type="InterPro" id="IPR052746">
    <property type="entry name" value="MlaB_ABC_Transporter"/>
</dbReference>
<dbReference type="PANTHER" id="PTHR35849:SF1">
    <property type="entry name" value="INTERMEMBRANE PHOSPHOLIPID TRANSPORT SYSTEM BINDING PROTEIN MLAB"/>
    <property type="match status" value="1"/>
</dbReference>
<dbReference type="RefSeq" id="WP_126759553.1">
    <property type="nucleotide sequence ID" value="NZ_PIPZ01000002.1"/>
</dbReference>
<dbReference type="EMBL" id="PIPZ01000002">
    <property type="protein sequence ID" value="RUO59792.1"/>
    <property type="molecule type" value="Genomic_DNA"/>
</dbReference>